<protein>
    <submittedName>
        <fullName evidence="1">Uncharacterized protein</fullName>
    </submittedName>
</protein>
<name>A0ABP8VJE9_9PSEU</name>
<evidence type="ECO:0000313" key="2">
    <source>
        <dbReference type="Proteomes" id="UP001500192"/>
    </source>
</evidence>
<dbReference type="EMBL" id="BAABIB010000133">
    <property type="protein sequence ID" value="GAA4663633.1"/>
    <property type="molecule type" value="Genomic_DNA"/>
</dbReference>
<evidence type="ECO:0000313" key="1">
    <source>
        <dbReference type="EMBL" id="GAA4663633.1"/>
    </source>
</evidence>
<proteinExistence type="predicted"/>
<dbReference type="Proteomes" id="UP001500192">
    <property type="component" value="Unassembled WGS sequence"/>
</dbReference>
<dbReference type="RefSeq" id="WP_346056025.1">
    <property type="nucleotide sequence ID" value="NZ_BAABIB010000133.1"/>
</dbReference>
<organism evidence="1 2">
    <name type="scientific">Amycolatopsis dongchuanensis</name>
    <dbReference type="NCBI Taxonomy" id="1070866"/>
    <lineage>
        <taxon>Bacteria</taxon>
        <taxon>Bacillati</taxon>
        <taxon>Actinomycetota</taxon>
        <taxon>Actinomycetes</taxon>
        <taxon>Pseudonocardiales</taxon>
        <taxon>Pseudonocardiaceae</taxon>
        <taxon>Amycolatopsis</taxon>
    </lineage>
</organism>
<comment type="caution">
    <text evidence="1">The sequence shown here is derived from an EMBL/GenBank/DDBJ whole genome shotgun (WGS) entry which is preliminary data.</text>
</comment>
<gene>
    <name evidence="1" type="ORF">GCM10023214_65460</name>
</gene>
<accession>A0ABP8VJE9</accession>
<sequence length="54" mass="6182">MTVETPTVLPMPEADRPAAVAVLAQWLNEVLADESFQQRHRQRLAERGDHRRST</sequence>
<keyword evidence="2" id="KW-1185">Reference proteome</keyword>
<reference evidence="2" key="1">
    <citation type="journal article" date="2019" name="Int. J. Syst. Evol. Microbiol.">
        <title>The Global Catalogue of Microorganisms (GCM) 10K type strain sequencing project: providing services to taxonomists for standard genome sequencing and annotation.</title>
        <authorList>
            <consortium name="The Broad Institute Genomics Platform"/>
            <consortium name="The Broad Institute Genome Sequencing Center for Infectious Disease"/>
            <person name="Wu L."/>
            <person name="Ma J."/>
        </authorList>
    </citation>
    <scope>NUCLEOTIDE SEQUENCE [LARGE SCALE GENOMIC DNA]</scope>
    <source>
        <strain evidence="2">JCM 18054</strain>
    </source>
</reference>